<name>A0A2G1VXU3_9FLAO</name>
<keyword evidence="1" id="KW-0449">Lipoprotein</keyword>
<evidence type="ECO:0000313" key="1">
    <source>
        <dbReference type="EMBL" id="PHQ31249.1"/>
    </source>
</evidence>
<sequence>MSVNLLNLKWLNRQMPSGRGVFSIFLMLLAVFFTSCKNEVKIPDEISEIPVSLTVKRFDKQFAQVDSASLPALIEEFPYLFPGDYPQAFWQEKLQDTIQLELNSEVEKAFPDFEKETAALDDLFKHIKYYYPKTSLPEVVTVTSDVSFRRPVILTDSLLIIGLDNYLGPKHHFYTGIQRYYAQNFRKEQIDVDVADAFVNKWVKREGNRRFLDEMIYHGKRLFMMEQLLTLKDKNEIIDYTPEQYEWAMANETDIWTYFVENKLLFDTDSKLLSRFINPAPFSKFYLEFDNDSPPRLGRYIGWQIVKAYMERNNIPLQMLPAKSADEIFKEANYKPRR</sequence>
<organism evidence="1 2">
    <name type="scientific">Leeuwenhoekiella nanhaiensis</name>
    <dbReference type="NCBI Taxonomy" id="1655491"/>
    <lineage>
        <taxon>Bacteria</taxon>
        <taxon>Pseudomonadati</taxon>
        <taxon>Bacteroidota</taxon>
        <taxon>Flavobacteriia</taxon>
        <taxon>Flavobacteriales</taxon>
        <taxon>Flavobacteriaceae</taxon>
        <taxon>Leeuwenhoekiella</taxon>
    </lineage>
</organism>
<protein>
    <submittedName>
        <fullName evidence="1">Gliding motility lipoprotein GldB</fullName>
    </submittedName>
</protein>
<dbReference type="EMBL" id="NQXA01000001">
    <property type="protein sequence ID" value="PHQ31249.1"/>
    <property type="molecule type" value="Genomic_DNA"/>
</dbReference>
<dbReference type="OrthoDB" id="976022at2"/>
<comment type="caution">
    <text evidence="1">The sequence shown here is derived from an EMBL/GenBank/DDBJ whole genome shotgun (WGS) entry which is preliminary data.</text>
</comment>
<reference evidence="1 2" key="1">
    <citation type="submission" date="2017-08" db="EMBL/GenBank/DDBJ databases">
        <title>The whole genome shortgun sequences of strain Leeuwenhoekiella nanhaiensis G18 from the South China Sea.</title>
        <authorList>
            <person name="Liu Q."/>
        </authorList>
    </citation>
    <scope>NUCLEOTIDE SEQUENCE [LARGE SCALE GENOMIC DNA]</scope>
    <source>
        <strain evidence="1 2">G18</strain>
    </source>
</reference>
<keyword evidence="2" id="KW-1185">Reference proteome</keyword>
<dbReference type="Proteomes" id="UP000229433">
    <property type="component" value="Unassembled WGS sequence"/>
</dbReference>
<evidence type="ECO:0000313" key="2">
    <source>
        <dbReference type="Proteomes" id="UP000229433"/>
    </source>
</evidence>
<accession>A0A2G1VXU3</accession>
<dbReference type="InterPro" id="IPR019853">
    <property type="entry name" value="GldB-like"/>
</dbReference>
<dbReference type="Pfam" id="PF25594">
    <property type="entry name" value="GldB_lipo"/>
    <property type="match status" value="1"/>
</dbReference>
<dbReference type="AlphaFoldDB" id="A0A2G1VXU3"/>
<proteinExistence type="predicted"/>
<gene>
    <name evidence="1" type="primary">gldB</name>
    <name evidence="1" type="ORF">CJ305_03265</name>
</gene>
<dbReference type="NCBIfam" id="TIGR03514">
    <property type="entry name" value="GldB_lipo"/>
    <property type="match status" value="1"/>
</dbReference>